<sequence length="73" mass="7712">MIDIVVCPTPTRLVSQAAIFPGPSFLQRLEMRFIGLPDLQGVAGVQFPSGLSVGWRAPICVGGEPNGFTGIDL</sequence>
<name>A0AAE0XWJ1_9GAST</name>
<dbReference type="Proteomes" id="UP001283361">
    <property type="component" value="Unassembled WGS sequence"/>
</dbReference>
<dbReference type="AlphaFoldDB" id="A0AAE0XWJ1"/>
<dbReference type="EMBL" id="JAWDGP010007472">
    <property type="protein sequence ID" value="KAK3716594.1"/>
    <property type="molecule type" value="Genomic_DNA"/>
</dbReference>
<evidence type="ECO:0000313" key="1">
    <source>
        <dbReference type="EMBL" id="KAK3716594.1"/>
    </source>
</evidence>
<comment type="caution">
    <text evidence="1">The sequence shown here is derived from an EMBL/GenBank/DDBJ whole genome shotgun (WGS) entry which is preliminary data.</text>
</comment>
<reference evidence="1" key="1">
    <citation type="journal article" date="2023" name="G3 (Bethesda)">
        <title>A reference genome for the long-term kleptoplast-retaining sea slug Elysia crispata morphotype clarki.</title>
        <authorList>
            <person name="Eastman K.E."/>
            <person name="Pendleton A.L."/>
            <person name="Shaikh M.A."/>
            <person name="Suttiyut T."/>
            <person name="Ogas R."/>
            <person name="Tomko P."/>
            <person name="Gavelis G."/>
            <person name="Widhalm J.R."/>
            <person name="Wisecaver J.H."/>
        </authorList>
    </citation>
    <scope>NUCLEOTIDE SEQUENCE</scope>
    <source>
        <strain evidence="1">ECLA1</strain>
    </source>
</reference>
<proteinExistence type="predicted"/>
<accession>A0AAE0XWJ1</accession>
<evidence type="ECO:0000313" key="2">
    <source>
        <dbReference type="Proteomes" id="UP001283361"/>
    </source>
</evidence>
<protein>
    <submittedName>
        <fullName evidence="1">Uncharacterized protein</fullName>
    </submittedName>
</protein>
<organism evidence="1 2">
    <name type="scientific">Elysia crispata</name>
    <name type="common">lettuce slug</name>
    <dbReference type="NCBI Taxonomy" id="231223"/>
    <lineage>
        <taxon>Eukaryota</taxon>
        <taxon>Metazoa</taxon>
        <taxon>Spiralia</taxon>
        <taxon>Lophotrochozoa</taxon>
        <taxon>Mollusca</taxon>
        <taxon>Gastropoda</taxon>
        <taxon>Heterobranchia</taxon>
        <taxon>Euthyneura</taxon>
        <taxon>Panpulmonata</taxon>
        <taxon>Sacoglossa</taxon>
        <taxon>Placobranchoidea</taxon>
        <taxon>Plakobranchidae</taxon>
        <taxon>Elysia</taxon>
    </lineage>
</organism>
<gene>
    <name evidence="1" type="ORF">RRG08_039389</name>
</gene>
<keyword evidence="2" id="KW-1185">Reference proteome</keyword>